<evidence type="ECO:0000313" key="2">
    <source>
        <dbReference type="EMBL" id="KKZ59051.1"/>
    </source>
</evidence>
<dbReference type="RefSeq" id="WP_032825330.1">
    <property type="nucleotide sequence ID" value="NZ_CP031238.1"/>
</dbReference>
<comment type="caution">
    <text evidence="2">The sequence shown here is derived from an EMBL/GenBank/DDBJ whole genome shotgun (WGS) entry which is preliminary data.</text>
</comment>
<dbReference type="PATRIC" id="fig|726.54.peg.673"/>
<dbReference type="EMBL" id="LCTK01000014">
    <property type="protein sequence ID" value="KKZ59051.1"/>
    <property type="molecule type" value="Genomic_DNA"/>
</dbReference>
<protein>
    <submittedName>
        <fullName evidence="2">Uncharacterized protein</fullName>
    </submittedName>
</protein>
<evidence type="ECO:0000313" key="3">
    <source>
        <dbReference type="Proteomes" id="UP000034750"/>
    </source>
</evidence>
<reference evidence="2 3" key="1">
    <citation type="submission" date="2015-05" db="EMBL/GenBank/DDBJ databases">
        <title>Comparative analyses of the lipooligosaccharides from nottypeable Haemophilus influenzae and Haemophilus haemolyticus.</title>
        <authorList>
            <person name="Post D.M.B."/>
            <person name="Ketterer M.R."/>
            <person name="Coffin J.E."/>
            <person name="Reinders L.M."/>
            <person name="Munson R.S.Jr."/>
            <person name="Bair T.B."/>
            <person name="Murphy T.F."/>
            <person name="Foster E."/>
            <person name="Gibson B.W."/>
            <person name="Apicella M.A."/>
        </authorList>
    </citation>
    <scope>NUCLEOTIDE SEQUENCE [LARGE SCALE GENOMIC DNA]</scope>
    <source>
        <strain evidence="2 3">11P18</strain>
    </source>
</reference>
<name>A0A0M3G9T1_HAEHA</name>
<gene>
    <name evidence="2" type="ORF">AAX18_03370</name>
</gene>
<dbReference type="AlphaFoldDB" id="A0A0M3G9T1"/>
<organism evidence="2 3">
    <name type="scientific">Haemophilus haemolyticus</name>
    <dbReference type="NCBI Taxonomy" id="726"/>
    <lineage>
        <taxon>Bacteria</taxon>
        <taxon>Pseudomonadati</taxon>
        <taxon>Pseudomonadota</taxon>
        <taxon>Gammaproteobacteria</taxon>
        <taxon>Pasteurellales</taxon>
        <taxon>Pasteurellaceae</taxon>
        <taxon>Haemophilus</taxon>
    </lineage>
</organism>
<evidence type="ECO:0000256" key="1">
    <source>
        <dbReference type="SAM" id="Phobius"/>
    </source>
</evidence>
<feature type="transmembrane region" description="Helical" evidence="1">
    <location>
        <begin position="7"/>
        <end position="30"/>
    </location>
</feature>
<feature type="transmembrane region" description="Helical" evidence="1">
    <location>
        <begin position="42"/>
        <end position="60"/>
    </location>
</feature>
<proteinExistence type="predicted"/>
<keyword evidence="1" id="KW-1133">Transmembrane helix</keyword>
<keyword evidence="1" id="KW-0812">Transmembrane</keyword>
<sequence length="62" mass="7198">MKFIIELFKLSIAVLSGVIILYITELVRYGRVENFVDFLEDVYPYAFVIAVFAILAKEKIDH</sequence>
<accession>A0A0M3G9T1</accession>
<keyword evidence="1" id="KW-0472">Membrane</keyword>
<dbReference type="Proteomes" id="UP000034750">
    <property type="component" value="Unassembled WGS sequence"/>
</dbReference>